<dbReference type="EMBL" id="DQ865203">
    <property type="protein sequence ID" value="ABI21825.1"/>
    <property type="molecule type" value="Genomic_DNA"/>
</dbReference>
<proteinExistence type="predicted"/>
<protein>
    <submittedName>
        <fullName evidence="2">BC2</fullName>
    </submittedName>
</protein>
<evidence type="ECO:0000313" key="2">
    <source>
        <dbReference type="EMBL" id="ABI21825.1"/>
    </source>
</evidence>
<gene>
    <name evidence="2" type="primary">BC2</name>
</gene>
<reference evidence="2" key="1">
    <citation type="submission" date="2006-07" db="EMBL/GenBank/DDBJ databases">
        <title>Cloning and sequencing of Mungbean yellow mosaic virus-Mothbean.</title>
        <authorList>
            <person name="Rajeswaran R."/>
            <person name="Veluthambi K."/>
        </authorList>
    </citation>
    <scope>NUCLEOTIDE SEQUENCE</scope>
    <source>
        <strain evidence="2">Namakkal</strain>
    </source>
</reference>
<keyword evidence="1" id="KW-0472">Membrane</keyword>
<organism evidence="2">
    <name type="scientific">Mungbean yellow mosaic virus</name>
    <dbReference type="NCBI Taxonomy" id="33726"/>
    <lineage>
        <taxon>Viruses</taxon>
        <taxon>Monodnaviria</taxon>
        <taxon>Shotokuvirae</taxon>
        <taxon>Cressdnaviricota</taxon>
        <taxon>Repensiviricetes</taxon>
        <taxon>Geplafuvirales</taxon>
        <taxon>Geminiviridae</taxon>
        <taxon>Begomovirus</taxon>
        <taxon>Begomovirus vignaradiatae</taxon>
    </lineage>
</organism>
<evidence type="ECO:0000256" key="1">
    <source>
        <dbReference type="SAM" id="Phobius"/>
    </source>
</evidence>
<name>Q0GGQ9_9GEMI</name>
<keyword evidence="1" id="KW-1133">Transmembrane helix</keyword>
<feature type="transmembrane region" description="Helical" evidence="1">
    <location>
        <begin position="60"/>
        <end position="85"/>
    </location>
</feature>
<accession>Q0GGQ9</accession>
<keyword evidence="1" id="KW-0812">Transmembrane</keyword>
<sequence length="94" mass="10760">MKCPCSCPGTCGFHVEPQQWNFCEIHDQHDRILVSLKHLIYSVLIDSLTELKNSICIRNYLYVISLGFVCYGCTYSIIPSTSLILSANKIYMHK</sequence>